<protein>
    <recommendedName>
        <fullName evidence="2">BED-type domain-containing protein</fullName>
    </recommendedName>
</protein>
<reference evidence="1" key="1">
    <citation type="submission" date="2014-07" db="EMBL/GenBank/DDBJ databases">
        <title>Identification of a novel salt tolerance gene in wild soybean by whole-genome sequencing.</title>
        <authorList>
            <person name="Lam H.-M."/>
            <person name="Qi X."/>
            <person name="Li M.-W."/>
            <person name="Liu X."/>
            <person name="Xie M."/>
            <person name="Ni M."/>
            <person name="Xu X."/>
        </authorList>
    </citation>
    <scope>NUCLEOTIDE SEQUENCE [LARGE SCALE GENOMIC DNA]</scope>
    <source>
        <tissue evidence="1">Root</tissue>
    </source>
</reference>
<evidence type="ECO:0000313" key="1">
    <source>
        <dbReference type="EMBL" id="KHN07731.1"/>
    </source>
</evidence>
<dbReference type="InterPro" id="IPR012337">
    <property type="entry name" value="RNaseH-like_sf"/>
</dbReference>
<feature type="non-terminal residue" evidence="1">
    <location>
        <position position="1"/>
    </location>
</feature>
<organism evidence="1">
    <name type="scientific">Glycine soja</name>
    <name type="common">Wild soybean</name>
    <dbReference type="NCBI Taxonomy" id="3848"/>
    <lineage>
        <taxon>Eukaryota</taxon>
        <taxon>Viridiplantae</taxon>
        <taxon>Streptophyta</taxon>
        <taxon>Embryophyta</taxon>
        <taxon>Tracheophyta</taxon>
        <taxon>Spermatophyta</taxon>
        <taxon>Magnoliopsida</taxon>
        <taxon>eudicotyledons</taxon>
        <taxon>Gunneridae</taxon>
        <taxon>Pentapetalae</taxon>
        <taxon>rosids</taxon>
        <taxon>fabids</taxon>
        <taxon>Fabales</taxon>
        <taxon>Fabaceae</taxon>
        <taxon>Papilionoideae</taxon>
        <taxon>50 kb inversion clade</taxon>
        <taxon>NPAAA clade</taxon>
        <taxon>indigoferoid/millettioid clade</taxon>
        <taxon>Phaseoleae</taxon>
        <taxon>Glycine</taxon>
        <taxon>Glycine subgen. Soja</taxon>
    </lineage>
</organism>
<accession>A0A0B2PEA1</accession>
<dbReference type="AlphaFoldDB" id="A0A0B2PEA1"/>
<name>A0A0B2PEA1_GLYSO</name>
<dbReference type="EMBL" id="KN666747">
    <property type="protein sequence ID" value="KHN07731.1"/>
    <property type="molecule type" value="Genomic_DNA"/>
</dbReference>
<dbReference type="SUPFAM" id="SSF53098">
    <property type="entry name" value="Ribonuclease H-like"/>
    <property type="match status" value="1"/>
</dbReference>
<gene>
    <name evidence="1" type="ORF">glysoja_033116</name>
</gene>
<sequence>SSPSQAKEQDDDTKPLWTYVTKIKSVAGGGNYEIKCNICDFTFNGSYTRVRAHLLKMTGKGLLAQPCSSSCCERNWSTYSFIHSLKRNKMTPHRAELFFSFHSNLRLLSRNTPQYHQEETKMWDVAGDDFGSLDDCGILEIASLSLDEPELEGVFFNDDG</sequence>
<proteinExistence type="predicted"/>
<dbReference type="Proteomes" id="UP000053555">
    <property type="component" value="Unassembled WGS sequence"/>
</dbReference>
<evidence type="ECO:0008006" key="2">
    <source>
        <dbReference type="Google" id="ProtNLM"/>
    </source>
</evidence>